<protein>
    <recommendedName>
        <fullName evidence="2">Phospholipid/glycerol acyltransferase domain-containing protein</fullName>
    </recommendedName>
</protein>
<evidence type="ECO:0000259" key="2">
    <source>
        <dbReference type="Pfam" id="PF01553"/>
    </source>
</evidence>
<dbReference type="Pfam" id="PF01553">
    <property type="entry name" value="Acyltransferase"/>
    <property type="match status" value="1"/>
</dbReference>
<reference evidence="3" key="1">
    <citation type="submission" date="2021-01" db="EMBL/GenBank/DDBJ databases">
        <authorList>
            <person name="Corre E."/>
            <person name="Pelletier E."/>
            <person name="Niang G."/>
            <person name="Scheremetjew M."/>
            <person name="Finn R."/>
            <person name="Kale V."/>
            <person name="Holt S."/>
            <person name="Cochrane G."/>
            <person name="Meng A."/>
            <person name="Brown T."/>
            <person name="Cohen L."/>
        </authorList>
    </citation>
    <scope>NUCLEOTIDE SEQUENCE</scope>
    <source>
        <strain evidence="3">CCMP1320</strain>
    </source>
</reference>
<organism evidence="3">
    <name type="scientific">Dunaliella tertiolecta</name>
    <name type="common">Green alga</name>
    <dbReference type="NCBI Taxonomy" id="3047"/>
    <lineage>
        <taxon>Eukaryota</taxon>
        <taxon>Viridiplantae</taxon>
        <taxon>Chlorophyta</taxon>
        <taxon>core chlorophytes</taxon>
        <taxon>Chlorophyceae</taxon>
        <taxon>CS clade</taxon>
        <taxon>Chlamydomonadales</taxon>
        <taxon>Dunaliellaceae</taxon>
        <taxon>Dunaliella</taxon>
    </lineage>
</organism>
<accession>A0A7S3QNF5</accession>
<keyword evidence="1" id="KW-1133">Transmembrane helix</keyword>
<proteinExistence type="predicted"/>
<evidence type="ECO:0000313" key="3">
    <source>
        <dbReference type="EMBL" id="CAE0487769.1"/>
    </source>
</evidence>
<dbReference type="SUPFAM" id="SSF69593">
    <property type="entry name" value="Glycerol-3-phosphate (1)-acyltransferase"/>
    <property type="match status" value="1"/>
</dbReference>
<sequence>MGQPLLQKLISLPTFLLSVFLLYWSLPICVLLGTLKVLDFTSPRTDMYNWCQFMTKLFRIKVKKYGSNNVRKDAGRHILYLCNHRSWTDFFLDAYLTEGNAALMSRWLVFAVFPVFMVAVIVLRGVILFKRGTILDKEKFNEWLDNKINSSPIPGMLVYPEGHRSLADKSLPLKRGMLYYAHSRKFPVQIIISRNKEEVLSEKTMKAHFGATIVTGFSDLIESEGKDIKVFLGEVQAAWDKMWESVYTADAAALPMLEHPDIPKFDYSFSMRVMQLLVVCCAVVLFLGTIAAMTKLMILTCVAMGDLGCKALVSSLAGWFLVSISGSRAPSAK</sequence>
<feature type="transmembrane region" description="Helical" evidence="1">
    <location>
        <begin position="273"/>
        <end position="291"/>
    </location>
</feature>
<name>A0A7S3QNF5_DUNTE</name>
<dbReference type="AlphaFoldDB" id="A0A7S3QNF5"/>
<feature type="transmembrane region" description="Helical" evidence="1">
    <location>
        <begin position="107"/>
        <end position="129"/>
    </location>
</feature>
<dbReference type="GO" id="GO:0016746">
    <property type="term" value="F:acyltransferase activity"/>
    <property type="evidence" value="ECO:0007669"/>
    <property type="project" value="InterPro"/>
</dbReference>
<keyword evidence="1" id="KW-0812">Transmembrane</keyword>
<feature type="domain" description="Phospholipid/glycerol acyltransferase" evidence="2">
    <location>
        <begin position="61"/>
        <end position="188"/>
    </location>
</feature>
<keyword evidence="1" id="KW-0472">Membrane</keyword>
<feature type="transmembrane region" description="Helical" evidence="1">
    <location>
        <begin position="297"/>
        <end position="322"/>
    </location>
</feature>
<gene>
    <name evidence="3" type="ORF">DTER00134_LOCUS2816</name>
</gene>
<dbReference type="InterPro" id="IPR002123">
    <property type="entry name" value="Plipid/glycerol_acylTrfase"/>
</dbReference>
<feature type="transmembrane region" description="Helical" evidence="1">
    <location>
        <begin position="12"/>
        <end position="35"/>
    </location>
</feature>
<dbReference type="EMBL" id="HBIP01005606">
    <property type="protein sequence ID" value="CAE0487769.1"/>
    <property type="molecule type" value="Transcribed_RNA"/>
</dbReference>
<evidence type="ECO:0000256" key="1">
    <source>
        <dbReference type="SAM" id="Phobius"/>
    </source>
</evidence>